<accession>A0A0A9CWW5</accession>
<dbReference type="AlphaFoldDB" id="A0A0A9CWW5"/>
<protein>
    <submittedName>
        <fullName evidence="1">Uncharacterized protein</fullName>
    </submittedName>
</protein>
<name>A0A0A9CWW5_ARUDO</name>
<proteinExistence type="predicted"/>
<reference evidence="1" key="1">
    <citation type="submission" date="2014-09" db="EMBL/GenBank/DDBJ databases">
        <authorList>
            <person name="Magalhaes I.L.F."/>
            <person name="Oliveira U."/>
            <person name="Santos F.R."/>
            <person name="Vidigal T.H.D.A."/>
            <person name="Brescovit A.D."/>
            <person name="Santos A.J."/>
        </authorList>
    </citation>
    <scope>NUCLEOTIDE SEQUENCE</scope>
    <source>
        <tissue evidence="1">Shoot tissue taken approximately 20 cm above the soil surface</tissue>
    </source>
</reference>
<dbReference type="EMBL" id="GBRH01217834">
    <property type="protein sequence ID" value="JAD80061.1"/>
    <property type="molecule type" value="Transcribed_RNA"/>
</dbReference>
<organism evidence="1">
    <name type="scientific">Arundo donax</name>
    <name type="common">Giant reed</name>
    <name type="synonym">Donax arundinaceus</name>
    <dbReference type="NCBI Taxonomy" id="35708"/>
    <lineage>
        <taxon>Eukaryota</taxon>
        <taxon>Viridiplantae</taxon>
        <taxon>Streptophyta</taxon>
        <taxon>Embryophyta</taxon>
        <taxon>Tracheophyta</taxon>
        <taxon>Spermatophyta</taxon>
        <taxon>Magnoliopsida</taxon>
        <taxon>Liliopsida</taxon>
        <taxon>Poales</taxon>
        <taxon>Poaceae</taxon>
        <taxon>PACMAD clade</taxon>
        <taxon>Arundinoideae</taxon>
        <taxon>Arundineae</taxon>
        <taxon>Arundo</taxon>
    </lineage>
</organism>
<reference evidence="1" key="2">
    <citation type="journal article" date="2015" name="Data Brief">
        <title>Shoot transcriptome of the giant reed, Arundo donax.</title>
        <authorList>
            <person name="Barrero R.A."/>
            <person name="Guerrero F.D."/>
            <person name="Moolhuijzen P."/>
            <person name="Goolsby J.A."/>
            <person name="Tidwell J."/>
            <person name="Bellgard S.E."/>
            <person name="Bellgard M.I."/>
        </authorList>
    </citation>
    <scope>NUCLEOTIDE SEQUENCE</scope>
    <source>
        <tissue evidence="1">Shoot tissue taken approximately 20 cm above the soil surface</tissue>
    </source>
</reference>
<sequence>MWLWQIPVLQNINLVQIILLAYARNGVAVQTFIQVSIFKKPIKLFRWPQIPGRILCVSTNATILS</sequence>
<evidence type="ECO:0000313" key="1">
    <source>
        <dbReference type="EMBL" id="JAD80061.1"/>
    </source>
</evidence>